<dbReference type="InterPro" id="IPR036155">
    <property type="entry name" value="Crypto/Photolyase_N_sf"/>
</dbReference>
<dbReference type="RefSeq" id="WP_259662386.1">
    <property type="nucleotide sequence ID" value="NZ_JAHXRI010000025.1"/>
</dbReference>
<dbReference type="Gene3D" id="3.40.50.620">
    <property type="entry name" value="HUPs"/>
    <property type="match status" value="1"/>
</dbReference>
<evidence type="ECO:0000256" key="3">
    <source>
        <dbReference type="ARBA" id="ARBA00022827"/>
    </source>
</evidence>
<feature type="compositionally biased region" description="Basic residues" evidence="5">
    <location>
        <begin position="484"/>
        <end position="496"/>
    </location>
</feature>
<comment type="caution">
    <text evidence="7">The sequence shown here is derived from an EMBL/GenBank/DDBJ whole genome shotgun (WGS) entry which is preliminary data.</text>
</comment>
<evidence type="ECO:0000256" key="1">
    <source>
        <dbReference type="ARBA" id="ARBA00001932"/>
    </source>
</evidence>
<dbReference type="SUPFAM" id="SSF48173">
    <property type="entry name" value="Cryptochrome/photolyase FAD-binding domain"/>
    <property type="match status" value="1"/>
</dbReference>
<comment type="cofactor">
    <cofactor evidence="4">
        <name>FAD</name>
        <dbReference type="ChEBI" id="CHEBI:57692"/>
    </cofactor>
    <text evidence="4">Binds 1 FAD per subunit.</text>
</comment>
<dbReference type="PANTHER" id="PTHR11455:SF9">
    <property type="entry name" value="CRYPTOCHROME CIRCADIAN CLOCK 5 ISOFORM X1"/>
    <property type="match status" value="1"/>
</dbReference>
<accession>A0A953T3Z6</accession>
<keyword evidence="3 4" id="KW-0274">FAD</keyword>
<feature type="binding site" evidence="4">
    <location>
        <position position="211"/>
    </location>
    <ligand>
        <name>FAD</name>
        <dbReference type="ChEBI" id="CHEBI:57692"/>
    </ligand>
</feature>
<keyword evidence="7" id="KW-0456">Lyase</keyword>
<comment type="cofactor">
    <cofactor evidence="1">
        <name>(6R)-5,10-methylene-5,6,7,8-tetrahydrofolate</name>
        <dbReference type="ChEBI" id="CHEBI:15636"/>
    </cofactor>
</comment>
<dbReference type="PANTHER" id="PTHR11455">
    <property type="entry name" value="CRYPTOCHROME"/>
    <property type="match status" value="1"/>
</dbReference>
<dbReference type="AlphaFoldDB" id="A0A953T3Z6"/>
<evidence type="ECO:0000313" key="7">
    <source>
        <dbReference type="EMBL" id="MBZ1351980.1"/>
    </source>
</evidence>
<keyword evidence="8" id="KW-1185">Reference proteome</keyword>
<dbReference type="Pfam" id="PF03441">
    <property type="entry name" value="FAD_binding_7"/>
    <property type="match status" value="1"/>
</dbReference>
<dbReference type="InterPro" id="IPR005101">
    <property type="entry name" value="Cryptochr/Photolyase_FAD-bd"/>
</dbReference>
<reference evidence="7" key="1">
    <citation type="submission" date="2021-07" db="EMBL/GenBank/DDBJ databases">
        <title>New genus and species of the family Alcaligenaceae.</title>
        <authorList>
            <person name="Hahn M.W."/>
        </authorList>
    </citation>
    <scope>NUCLEOTIDE SEQUENCE</scope>
    <source>
        <strain evidence="7">LF4-65</strain>
    </source>
</reference>
<evidence type="ECO:0000256" key="4">
    <source>
        <dbReference type="PIRSR" id="PIRSR602081-1"/>
    </source>
</evidence>
<dbReference type="EC" id="4.1.99.3" evidence="7"/>
<dbReference type="Gene3D" id="1.25.40.80">
    <property type="match status" value="1"/>
</dbReference>
<evidence type="ECO:0000256" key="2">
    <source>
        <dbReference type="ARBA" id="ARBA00022630"/>
    </source>
</evidence>
<dbReference type="InterPro" id="IPR006050">
    <property type="entry name" value="DNA_photolyase_N"/>
</dbReference>
<dbReference type="EMBL" id="JAHXRI010000025">
    <property type="protein sequence ID" value="MBZ1351980.1"/>
    <property type="molecule type" value="Genomic_DNA"/>
</dbReference>
<dbReference type="GO" id="GO:0071949">
    <property type="term" value="F:FAD binding"/>
    <property type="evidence" value="ECO:0007669"/>
    <property type="project" value="TreeGrafter"/>
</dbReference>
<protein>
    <submittedName>
        <fullName evidence="7">Deoxyribodipyrimidine photo-lyase</fullName>
        <ecNumber evidence="7">4.1.99.3</ecNumber>
    </submittedName>
</protein>
<keyword evidence="2 4" id="KW-0285">Flavoprotein</keyword>
<feature type="compositionally biased region" description="Basic and acidic residues" evidence="5">
    <location>
        <begin position="465"/>
        <end position="475"/>
    </location>
</feature>
<dbReference type="InterPro" id="IPR002081">
    <property type="entry name" value="Cryptochrome/DNA_photolyase_1"/>
</dbReference>
<dbReference type="GO" id="GO:0003904">
    <property type="term" value="F:deoxyribodipyrimidine photo-lyase activity"/>
    <property type="evidence" value="ECO:0007669"/>
    <property type="project" value="UniProtKB-EC"/>
</dbReference>
<feature type="domain" description="Photolyase/cryptochrome alpha/beta" evidence="6">
    <location>
        <begin position="2"/>
        <end position="131"/>
    </location>
</feature>
<dbReference type="InterPro" id="IPR014729">
    <property type="entry name" value="Rossmann-like_a/b/a_fold"/>
</dbReference>
<evidence type="ECO:0000256" key="5">
    <source>
        <dbReference type="SAM" id="MobiDB-lite"/>
    </source>
</evidence>
<gene>
    <name evidence="7" type="ORF">KZZ10_15150</name>
</gene>
<dbReference type="InterPro" id="IPR036134">
    <property type="entry name" value="Crypto/Photolyase_FAD-like_sf"/>
</dbReference>
<dbReference type="Proteomes" id="UP000739565">
    <property type="component" value="Unassembled WGS sequence"/>
</dbReference>
<organism evidence="7 8">
    <name type="scientific">Zwartia hollandica</name>
    <dbReference type="NCBI Taxonomy" id="324606"/>
    <lineage>
        <taxon>Bacteria</taxon>
        <taxon>Pseudomonadati</taxon>
        <taxon>Pseudomonadota</taxon>
        <taxon>Betaproteobacteria</taxon>
        <taxon>Burkholderiales</taxon>
        <taxon>Alcaligenaceae</taxon>
        <taxon>Zwartia</taxon>
    </lineage>
</organism>
<dbReference type="Pfam" id="PF00875">
    <property type="entry name" value="DNA_photolyase"/>
    <property type="match status" value="1"/>
</dbReference>
<feature type="region of interest" description="Disordered" evidence="5">
    <location>
        <begin position="465"/>
        <end position="512"/>
    </location>
</feature>
<dbReference type="PROSITE" id="PS51645">
    <property type="entry name" value="PHR_CRY_ALPHA_BETA"/>
    <property type="match status" value="1"/>
</dbReference>
<dbReference type="GO" id="GO:0009416">
    <property type="term" value="P:response to light stimulus"/>
    <property type="evidence" value="ECO:0007669"/>
    <property type="project" value="TreeGrafter"/>
</dbReference>
<sequence length="512" mass="58668">MAKSVVWFKKDLRIHDNAALAKAAEAGAVCCIYIVEPSIWQGPDASKQHYDFILESLRDLYVALKKLGATLHVLTGEACDVLERLHAHTPFDAIYSHQETGNYASFMRDLAVKGWCKNKNIAWHEPIQSGVFRGRLDRDDWQRLWTQHTSQSQTPTPERLVSFQPLVEQVKPPTAEQLAIDLLDPPSRQRGGRSQAMYVLDDFINNRSESYRGGISSPLSAPTACSRISPYLTHGCVSVREVYQRVMYAIADETQEDSRRAKGLRSMVSRLYWHCHFIQKLECEPELEFQNMHRGYDGLRENDWNAKHFDALSEGRTGWPIVDACVAMLKHTGWINFRMRAMLVSTAAYPLWLHWKPVGNWLARHFLDYEPGIHWSQMQMQSGTTGINIPRIYNPIKQAQDHDPRGVFVRKWLPELRQVPDPWVFEPWKIPDDLIRTVSKVSPPKINAPIVDLEMSTRAAKQKLFERRGRPEVSAEKSAVLNKHGSRKRPVLRNKPKSGTAPPVSPQHTLDF</sequence>
<evidence type="ECO:0000313" key="8">
    <source>
        <dbReference type="Proteomes" id="UP000739565"/>
    </source>
</evidence>
<dbReference type="SUPFAM" id="SSF52425">
    <property type="entry name" value="Cryptochrome/photolyase, N-terminal domain"/>
    <property type="match status" value="1"/>
</dbReference>
<dbReference type="Gene3D" id="1.10.579.10">
    <property type="entry name" value="DNA Cyclobutane Dipyrimidine Photolyase, subunit A, domain 3"/>
    <property type="match status" value="1"/>
</dbReference>
<dbReference type="GO" id="GO:0003677">
    <property type="term" value="F:DNA binding"/>
    <property type="evidence" value="ECO:0007669"/>
    <property type="project" value="TreeGrafter"/>
</dbReference>
<name>A0A953T3Z6_9BURK</name>
<proteinExistence type="predicted"/>
<evidence type="ECO:0000259" key="6">
    <source>
        <dbReference type="PROSITE" id="PS51645"/>
    </source>
</evidence>